<gene>
    <name evidence="8" type="ORF">AAE3_LOCUS4130</name>
</gene>
<dbReference type="GO" id="GO:0004794">
    <property type="term" value="F:threonine deaminase activity"/>
    <property type="evidence" value="ECO:0007669"/>
    <property type="project" value="TreeGrafter"/>
</dbReference>
<evidence type="ECO:0000313" key="8">
    <source>
        <dbReference type="EMBL" id="CAA7262035.1"/>
    </source>
</evidence>
<evidence type="ECO:0000313" key="9">
    <source>
        <dbReference type="Proteomes" id="UP000467700"/>
    </source>
</evidence>
<dbReference type="AlphaFoldDB" id="A0A8S0VR29"/>
<comment type="cofactor">
    <cofactor evidence="1">
        <name>pyridoxal 5'-phosphate</name>
        <dbReference type="ChEBI" id="CHEBI:597326"/>
    </cofactor>
</comment>
<protein>
    <recommendedName>
        <fullName evidence="3">L-serine ammonia-lyase</fullName>
        <ecNumber evidence="3">4.3.1.17</ecNumber>
    </recommendedName>
</protein>
<dbReference type="PANTHER" id="PTHR48078:SF2">
    <property type="entry name" value="CATABOLIC L-SERINE_THREONINE DEHYDRATASE"/>
    <property type="match status" value="1"/>
</dbReference>
<keyword evidence="4" id="KW-0663">Pyridoxal phosphate</keyword>
<evidence type="ECO:0000256" key="1">
    <source>
        <dbReference type="ARBA" id="ARBA00001933"/>
    </source>
</evidence>
<feature type="domain" description="Tryptophan synthase beta chain-like PALP" evidence="7">
    <location>
        <begin position="7"/>
        <end position="266"/>
    </location>
</feature>
<dbReference type="PANTHER" id="PTHR48078">
    <property type="entry name" value="THREONINE DEHYDRATASE, MITOCHONDRIAL-RELATED"/>
    <property type="match status" value="1"/>
</dbReference>
<dbReference type="GO" id="GO:0006567">
    <property type="term" value="P:L-threonine catabolic process"/>
    <property type="evidence" value="ECO:0007669"/>
    <property type="project" value="TreeGrafter"/>
</dbReference>
<dbReference type="GO" id="GO:0003941">
    <property type="term" value="F:L-serine ammonia-lyase activity"/>
    <property type="evidence" value="ECO:0007669"/>
    <property type="project" value="UniProtKB-EC"/>
</dbReference>
<evidence type="ECO:0000256" key="6">
    <source>
        <dbReference type="ARBA" id="ARBA00049406"/>
    </source>
</evidence>
<dbReference type="GO" id="GO:0006565">
    <property type="term" value="P:L-serine catabolic process"/>
    <property type="evidence" value="ECO:0007669"/>
    <property type="project" value="TreeGrafter"/>
</dbReference>
<dbReference type="Pfam" id="PF00291">
    <property type="entry name" value="PALP"/>
    <property type="match status" value="1"/>
</dbReference>
<evidence type="ECO:0000256" key="5">
    <source>
        <dbReference type="ARBA" id="ARBA00023239"/>
    </source>
</evidence>
<proteinExistence type="inferred from homology"/>
<organism evidence="8 9">
    <name type="scientific">Cyclocybe aegerita</name>
    <name type="common">Black poplar mushroom</name>
    <name type="synonym">Agrocybe aegerita</name>
    <dbReference type="NCBI Taxonomy" id="1973307"/>
    <lineage>
        <taxon>Eukaryota</taxon>
        <taxon>Fungi</taxon>
        <taxon>Dikarya</taxon>
        <taxon>Basidiomycota</taxon>
        <taxon>Agaricomycotina</taxon>
        <taxon>Agaricomycetes</taxon>
        <taxon>Agaricomycetidae</taxon>
        <taxon>Agaricales</taxon>
        <taxon>Agaricineae</taxon>
        <taxon>Bolbitiaceae</taxon>
        <taxon>Cyclocybe</taxon>
    </lineage>
</organism>
<dbReference type="InterPro" id="IPR050147">
    <property type="entry name" value="Ser/Thr_Dehydratase"/>
</dbReference>
<keyword evidence="9" id="KW-1185">Reference proteome</keyword>
<sequence>MTEMVKDLWQETPLIYSTHLSQITGASVYLKLENVHPSFSFKYRGISRFIQKVKAERGPSVHLVIASSGNAGLAAACVSRSLGFRCTVFLPDGAADNTLGLLNREKAEVVVGGRIYAEALKEAKELVKTESEAVMVPSYDDPVLWEGHSSMIHEVKRQLTGRQPDAIFCSVGGGGLLGGIFEGGWLGKRPNYHPRDDGVETALPDGVHIVHNQEFGLDLAHFSSVALQSKASSSLGASEPAVRVLNKALKWPGGVRTISVPDELSMDTLLKFTDSSSS</sequence>
<reference evidence="8 9" key="1">
    <citation type="submission" date="2020-01" db="EMBL/GenBank/DDBJ databases">
        <authorList>
            <person name="Gupta K D."/>
        </authorList>
    </citation>
    <scope>NUCLEOTIDE SEQUENCE [LARGE SCALE GENOMIC DNA]</scope>
</reference>
<dbReference type="Proteomes" id="UP000467700">
    <property type="component" value="Unassembled WGS sequence"/>
</dbReference>
<dbReference type="GO" id="GO:0009097">
    <property type="term" value="P:isoleucine biosynthetic process"/>
    <property type="evidence" value="ECO:0007669"/>
    <property type="project" value="TreeGrafter"/>
</dbReference>
<name>A0A8S0VR29_CYCAE</name>
<evidence type="ECO:0000259" key="7">
    <source>
        <dbReference type="Pfam" id="PF00291"/>
    </source>
</evidence>
<comment type="similarity">
    <text evidence="2">Belongs to the serine/threonine dehydratase family.</text>
</comment>
<dbReference type="InterPro" id="IPR001926">
    <property type="entry name" value="TrpB-like_PALP"/>
</dbReference>
<accession>A0A8S0VR29</accession>
<dbReference type="InterPro" id="IPR036052">
    <property type="entry name" value="TrpB-like_PALP_sf"/>
</dbReference>
<dbReference type="OrthoDB" id="7773036at2759"/>
<dbReference type="EC" id="4.3.1.17" evidence="3"/>
<dbReference type="Gene3D" id="3.40.50.1100">
    <property type="match status" value="2"/>
</dbReference>
<evidence type="ECO:0000256" key="2">
    <source>
        <dbReference type="ARBA" id="ARBA00010869"/>
    </source>
</evidence>
<dbReference type="SUPFAM" id="SSF53686">
    <property type="entry name" value="Tryptophan synthase beta subunit-like PLP-dependent enzymes"/>
    <property type="match status" value="1"/>
</dbReference>
<keyword evidence="5" id="KW-0456">Lyase</keyword>
<comment type="catalytic activity">
    <reaction evidence="6">
        <text>L-serine = pyruvate + NH4(+)</text>
        <dbReference type="Rhea" id="RHEA:19169"/>
        <dbReference type="ChEBI" id="CHEBI:15361"/>
        <dbReference type="ChEBI" id="CHEBI:28938"/>
        <dbReference type="ChEBI" id="CHEBI:33384"/>
        <dbReference type="EC" id="4.3.1.17"/>
    </reaction>
</comment>
<dbReference type="EMBL" id="CACVBS010000035">
    <property type="protein sequence ID" value="CAA7262035.1"/>
    <property type="molecule type" value="Genomic_DNA"/>
</dbReference>
<evidence type="ECO:0000256" key="4">
    <source>
        <dbReference type="ARBA" id="ARBA00022898"/>
    </source>
</evidence>
<evidence type="ECO:0000256" key="3">
    <source>
        <dbReference type="ARBA" id="ARBA00012093"/>
    </source>
</evidence>
<comment type="caution">
    <text evidence="8">The sequence shown here is derived from an EMBL/GenBank/DDBJ whole genome shotgun (WGS) entry which is preliminary data.</text>
</comment>